<reference evidence="2" key="1">
    <citation type="journal article" date="2014" name="Front. Microbiol.">
        <title>High frequency of phylogenetically diverse reductive dehalogenase-homologous genes in deep subseafloor sedimentary metagenomes.</title>
        <authorList>
            <person name="Kawai M."/>
            <person name="Futagami T."/>
            <person name="Toyoda A."/>
            <person name="Takaki Y."/>
            <person name="Nishi S."/>
            <person name="Hori S."/>
            <person name="Arai W."/>
            <person name="Tsubouchi T."/>
            <person name="Morono Y."/>
            <person name="Uchiyama I."/>
            <person name="Ito T."/>
            <person name="Fujiyama A."/>
            <person name="Inagaki F."/>
            <person name="Takami H."/>
        </authorList>
    </citation>
    <scope>NUCLEOTIDE SEQUENCE</scope>
    <source>
        <strain evidence="2">Expedition CK06-06</strain>
    </source>
</reference>
<feature type="non-terminal residue" evidence="2">
    <location>
        <position position="1"/>
    </location>
</feature>
<comment type="caution">
    <text evidence="2">The sequence shown here is derived from an EMBL/GenBank/DDBJ whole genome shotgun (WGS) entry which is preliminary data.</text>
</comment>
<evidence type="ECO:0000313" key="2">
    <source>
        <dbReference type="EMBL" id="GAF78685.1"/>
    </source>
</evidence>
<proteinExistence type="predicted"/>
<feature type="region of interest" description="Disordered" evidence="1">
    <location>
        <begin position="200"/>
        <end position="332"/>
    </location>
</feature>
<evidence type="ECO:0000256" key="1">
    <source>
        <dbReference type="SAM" id="MobiDB-lite"/>
    </source>
</evidence>
<sequence>RDDLAANDYNLNIRRYADNSPPPEPHDVRAHLVGGVPKREVEAQGDLFAAHGFDPGAVFVNGSKHYYKFAAKLKDRGQIKGTIENDAGVKAREAELAEKFCRWWKRQQKRLVELPERKDVRAVRAELLQSFERALVPVGLLDRFKVAGVVASWWYAAQYDLKTLSVQGFDGLVDGWVATIRDAIGDGSLWPRQTSAVLSGDRVDHATDRSAGGTAVGPDANAAVQTGPSGPGRVRLRSRDQDRRGTALRHRQHGLRADESDCDHEPAIRELDGGPRERAADRGHAGSAHAPLPHPGDTRRKLPTPRAEAASWQEGRRRHSARPTPTPPATRS</sequence>
<dbReference type="EMBL" id="BARS01007127">
    <property type="protein sequence ID" value="GAF78685.1"/>
    <property type="molecule type" value="Genomic_DNA"/>
</dbReference>
<organism evidence="2">
    <name type="scientific">marine sediment metagenome</name>
    <dbReference type="NCBI Taxonomy" id="412755"/>
    <lineage>
        <taxon>unclassified sequences</taxon>
        <taxon>metagenomes</taxon>
        <taxon>ecological metagenomes</taxon>
    </lineage>
</organism>
<feature type="compositionally biased region" description="Basic and acidic residues" evidence="1">
    <location>
        <begin position="255"/>
        <end position="284"/>
    </location>
</feature>
<protein>
    <submittedName>
        <fullName evidence="2">Uncharacterized protein</fullName>
    </submittedName>
</protein>
<accession>X0TRC5</accession>
<gene>
    <name evidence="2" type="ORF">S01H1_13784</name>
</gene>
<name>X0TRC5_9ZZZZ</name>
<dbReference type="AlphaFoldDB" id="X0TRC5"/>